<dbReference type="Gene3D" id="3.40.605.10">
    <property type="entry name" value="Aldehyde Dehydrogenase, Chain A, domain 1"/>
    <property type="match status" value="1"/>
</dbReference>
<dbReference type="KEGG" id="aaf:AURANDRAFT_52250"/>
<accession>A0ABR1G8D3</accession>
<name>A0ABR1G8D3_AURAN</name>
<dbReference type="InterPro" id="IPR016160">
    <property type="entry name" value="Ald_DH_CS_CYS"/>
</dbReference>
<dbReference type="Pfam" id="PF00171">
    <property type="entry name" value="Aldedh"/>
    <property type="match status" value="1"/>
</dbReference>
<evidence type="ECO:0000313" key="2">
    <source>
        <dbReference type="Proteomes" id="UP001363151"/>
    </source>
</evidence>
<comment type="caution">
    <text evidence="1">The sequence shown here is derived from an EMBL/GenBank/DDBJ whole genome shotgun (WGS) entry which is preliminary data.</text>
</comment>
<dbReference type="GO" id="GO:0004029">
    <property type="term" value="F:aldehyde dehydrogenase (NAD+) activity"/>
    <property type="evidence" value="ECO:0007669"/>
    <property type="project" value="InterPro"/>
</dbReference>
<sequence>MMRSFLQRGRAQIRTFQSGPLPSWATVDPWAMSGASPQQGMNLVDGEWSAAAATKPVPDPLNGEAMLFVPDTRPSELAPFVASMKAVPKSGLHNPINNPGAYFEMGEVNGRASVELRKPEVHNFFAELLQRVVPKHDVQAMGEVTVVRKWLDGYAGDGVRRLANSAALPGDHAGQETRSYRWPYGPTSVITPFNFPLEIPALQSLSSVWMGNKCTVKVDEKVQIVYEQFARLMIHCGLDPKCLDLIYCDGPTFNELLLAGDSKMTLFTGSQAVAEKLTIDLRGRVKLEDAGFDWKIMGPDVQDEDFVVWQADQDAYAFSGQKCSAQSICFMHENWVAAGLVGKLERQAARRSLADYSSGPVLSWTTDQMLAHVERTAALPGAKVAFGGSKLPGSEAFPACYGGLVPTAVEVPLDTMLASQENFDAVTTELFGPFQILVPYKDDEIDKVLEACERMTSHLTAAVVSNDTRFCNKVLGATVNGTTYSGVRARTTGAPQNHWFGPAGDPRSAGIHTPEAIRLCWSSHREIIHDVGPVADEWTMPSPT</sequence>
<protein>
    <submittedName>
        <fullName evidence="1">NAD+-dependent succinate-semialdehyde dehydrogenase</fullName>
    </submittedName>
</protein>
<organism evidence="1 2">
    <name type="scientific">Aureococcus anophagefferens</name>
    <name type="common">Harmful bloom alga</name>
    <dbReference type="NCBI Taxonomy" id="44056"/>
    <lineage>
        <taxon>Eukaryota</taxon>
        <taxon>Sar</taxon>
        <taxon>Stramenopiles</taxon>
        <taxon>Ochrophyta</taxon>
        <taxon>Pelagophyceae</taxon>
        <taxon>Pelagomonadales</taxon>
        <taxon>Pelagomonadaceae</taxon>
        <taxon>Aureococcus</taxon>
    </lineage>
</organism>
<evidence type="ECO:0000313" key="1">
    <source>
        <dbReference type="EMBL" id="KAK7249567.1"/>
    </source>
</evidence>
<gene>
    <name evidence="1" type="ORF">SO694_0031804</name>
</gene>
<dbReference type="InterPro" id="IPR044638">
    <property type="entry name" value="ALDH7A1-like"/>
</dbReference>
<dbReference type="EMBL" id="JBBJCI010000051">
    <property type="protein sequence ID" value="KAK7249567.1"/>
    <property type="molecule type" value="Genomic_DNA"/>
</dbReference>
<dbReference type="PANTHER" id="PTHR43521">
    <property type="entry name" value="ALPHA-AMINOADIPIC SEMIALDEHYDE DEHYDROGENASE"/>
    <property type="match status" value="1"/>
</dbReference>
<dbReference type="InterPro" id="IPR015590">
    <property type="entry name" value="Aldehyde_DH_dom"/>
</dbReference>
<dbReference type="Gene3D" id="3.40.309.10">
    <property type="entry name" value="Aldehyde Dehydrogenase, Chain A, domain 2"/>
    <property type="match status" value="1"/>
</dbReference>
<dbReference type="InterPro" id="IPR016162">
    <property type="entry name" value="Ald_DH_N"/>
</dbReference>
<dbReference type="SUPFAM" id="SSF53720">
    <property type="entry name" value="ALDH-like"/>
    <property type="match status" value="1"/>
</dbReference>
<dbReference type="PANTHER" id="PTHR43521:SF7">
    <property type="entry name" value="DELTA-1-PYRROLINE-5-CARBOXYLATE DEHYDROGENASE 12A1, MITOCHONDRIAL"/>
    <property type="match status" value="1"/>
</dbReference>
<proteinExistence type="predicted"/>
<reference evidence="1 2" key="1">
    <citation type="submission" date="2024-03" db="EMBL/GenBank/DDBJ databases">
        <title>Aureococcus anophagefferens CCMP1851 and Kratosvirus quantuckense: Draft genome of a second virus-susceptible host strain in the model system.</title>
        <authorList>
            <person name="Chase E."/>
            <person name="Truchon A.R."/>
            <person name="Schepens W."/>
            <person name="Wilhelm S.W."/>
        </authorList>
    </citation>
    <scope>NUCLEOTIDE SEQUENCE [LARGE SCALE GENOMIC DNA]</scope>
    <source>
        <strain evidence="1 2">CCMP1851</strain>
    </source>
</reference>
<keyword evidence="2" id="KW-1185">Reference proteome</keyword>
<dbReference type="InterPro" id="IPR016161">
    <property type="entry name" value="Ald_DH/histidinol_DH"/>
</dbReference>
<dbReference type="InterPro" id="IPR016163">
    <property type="entry name" value="Ald_DH_C"/>
</dbReference>
<dbReference type="PROSITE" id="PS00070">
    <property type="entry name" value="ALDEHYDE_DEHYDR_CYS"/>
    <property type="match status" value="1"/>
</dbReference>
<dbReference type="Proteomes" id="UP001363151">
    <property type="component" value="Unassembled WGS sequence"/>
</dbReference>